<accession>A0A4P9X6V5</accession>
<dbReference type="GO" id="GO:0006412">
    <property type="term" value="P:translation"/>
    <property type="evidence" value="ECO:0007669"/>
    <property type="project" value="InterPro"/>
</dbReference>
<dbReference type="PIRSF" id="PIRSF002131">
    <property type="entry name" value="Ribosomal_S11"/>
    <property type="match status" value="1"/>
</dbReference>
<proteinExistence type="inferred from homology"/>
<sequence>MLQELLEDSGLSGRHSDTDYWLYVKAGKNNTIASLFDRNRVLQEIWSGGRCGVRKAKRGTSDIGFQVIQNLAARVSVRGMRPPQSLHVVFSGFGPGRDAAFRALRATDWKIAKITDNTPLKFGGCRAPKKRRL</sequence>
<protein>
    <recommendedName>
        <fullName evidence="6">Ribosomal protein S11</fullName>
    </recommendedName>
</protein>
<dbReference type="InterPro" id="IPR036967">
    <property type="entry name" value="Ribosomal_uS11_sf"/>
</dbReference>
<name>A0A4P9X6V5_9FUNG</name>
<dbReference type="HAMAP" id="MF_01310">
    <property type="entry name" value="Ribosomal_uS11"/>
    <property type="match status" value="1"/>
</dbReference>
<reference evidence="5" key="1">
    <citation type="journal article" date="2018" name="Nat. Microbiol.">
        <title>Leveraging single-cell genomics to expand the fungal tree of life.</title>
        <authorList>
            <person name="Ahrendt S.R."/>
            <person name="Quandt C.A."/>
            <person name="Ciobanu D."/>
            <person name="Clum A."/>
            <person name="Salamov A."/>
            <person name="Andreopoulos B."/>
            <person name="Cheng J.F."/>
            <person name="Woyke T."/>
            <person name="Pelin A."/>
            <person name="Henrissat B."/>
            <person name="Reynolds N.K."/>
            <person name="Benny G.L."/>
            <person name="Smith M.E."/>
            <person name="James T.Y."/>
            <person name="Grigoriev I.V."/>
        </authorList>
    </citation>
    <scope>NUCLEOTIDE SEQUENCE [LARGE SCALE GENOMIC DNA]</scope>
    <source>
        <strain evidence="5">ATCC 52028</strain>
    </source>
</reference>
<comment type="similarity">
    <text evidence="1">Belongs to the universal ribosomal protein uS11 family.</text>
</comment>
<dbReference type="Proteomes" id="UP000274922">
    <property type="component" value="Unassembled WGS sequence"/>
</dbReference>
<keyword evidence="2" id="KW-0689">Ribosomal protein</keyword>
<dbReference type="STRING" id="1555241.A0A4P9X6V5"/>
<dbReference type="AlphaFoldDB" id="A0A4P9X6V5"/>
<dbReference type="OrthoDB" id="1654884at2759"/>
<gene>
    <name evidence="4" type="ORF">CXG81DRAFT_12649</name>
</gene>
<evidence type="ECO:0000256" key="2">
    <source>
        <dbReference type="ARBA" id="ARBA00022980"/>
    </source>
</evidence>
<keyword evidence="5" id="KW-1185">Reference proteome</keyword>
<evidence type="ECO:0000313" key="5">
    <source>
        <dbReference type="Proteomes" id="UP000274922"/>
    </source>
</evidence>
<dbReference type="GO" id="GO:1990904">
    <property type="term" value="C:ribonucleoprotein complex"/>
    <property type="evidence" value="ECO:0007669"/>
    <property type="project" value="UniProtKB-KW"/>
</dbReference>
<evidence type="ECO:0000313" key="4">
    <source>
        <dbReference type="EMBL" id="RKP00918.1"/>
    </source>
</evidence>
<evidence type="ECO:0000256" key="1">
    <source>
        <dbReference type="ARBA" id="ARBA00006194"/>
    </source>
</evidence>
<keyword evidence="3" id="KW-0687">Ribonucleoprotein</keyword>
<dbReference type="Gene3D" id="3.30.420.80">
    <property type="entry name" value="Ribosomal protein S11"/>
    <property type="match status" value="1"/>
</dbReference>
<evidence type="ECO:0000256" key="3">
    <source>
        <dbReference type="ARBA" id="ARBA00023274"/>
    </source>
</evidence>
<dbReference type="SUPFAM" id="SSF53137">
    <property type="entry name" value="Translational machinery components"/>
    <property type="match status" value="1"/>
</dbReference>
<dbReference type="PANTHER" id="PTHR11759">
    <property type="entry name" value="40S RIBOSOMAL PROTEIN S14/30S RIBOSOMAL PROTEIN S11"/>
    <property type="match status" value="1"/>
</dbReference>
<dbReference type="GO" id="GO:0003735">
    <property type="term" value="F:structural constituent of ribosome"/>
    <property type="evidence" value="ECO:0007669"/>
    <property type="project" value="InterPro"/>
</dbReference>
<dbReference type="GO" id="GO:0005840">
    <property type="term" value="C:ribosome"/>
    <property type="evidence" value="ECO:0007669"/>
    <property type="project" value="UniProtKB-KW"/>
</dbReference>
<dbReference type="Pfam" id="PF00411">
    <property type="entry name" value="Ribosomal_S11"/>
    <property type="match status" value="1"/>
</dbReference>
<organism evidence="4 5">
    <name type="scientific">Caulochytrium protostelioides</name>
    <dbReference type="NCBI Taxonomy" id="1555241"/>
    <lineage>
        <taxon>Eukaryota</taxon>
        <taxon>Fungi</taxon>
        <taxon>Fungi incertae sedis</taxon>
        <taxon>Chytridiomycota</taxon>
        <taxon>Chytridiomycota incertae sedis</taxon>
        <taxon>Chytridiomycetes</taxon>
        <taxon>Caulochytriales</taxon>
        <taxon>Caulochytriaceae</taxon>
        <taxon>Caulochytrium</taxon>
    </lineage>
</organism>
<dbReference type="EMBL" id="ML014193">
    <property type="protein sequence ID" value="RKP00918.1"/>
    <property type="molecule type" value="Genomic_DNA"/>
</dbReference>
<dbReference type="InterPro" id="IPR001971">
    <property type="entry name" value="Ribosomal_uS11"/>
</dbReference>
<evidence type="ECO:0008006" key="6">
    <source>
        <dbReference type="Google" id="ProtNLM"/>
    </source>
</evidence>